<keyword evidence="2" id="KW-1185">Reference proteome</keyword>
<reference evidence="1" key="1">
    <citation type="journal article" date="2019" name="bioRxiv">
        <title>The Genome of the Zebra Mussel, Dreissena polymorpha: A Resource for Invasive Species Research.</title>
        <authorList>
            <person name="McCartney M.A."/>
            <person name="Auch B."/>
            <person name="Kono T."/>
            <person name="Mallez S."/>
            <person name="Zhang Y."/>
            <person name="Obille A."/>
            <person name="Becker A."/>
            <person name="Abrahante J.E."/>
            <person name="Garbe J."/>
            <person name="Badalamenti J.P."/>
            <person name="Herman A."/>
            <person name="Mangelson H."/>
            <person name="Liachko I."/>
            <person name="Sullivan S."/>
            <person name="Sone E.D."/>
            <person name="Koren S."/>
            <person name="Silverstein K.A.T."/>
            <person name="Beckman K.B."/>
            <person name="Gohl D.M."/>
        </authorList>
    </citation>
    <scope>NUCLEOTIDE SEQUENCE</scope>
    <source>
        <strain evidence="1">Duluth1</strain>
        <tissue evidence="1">Whole animal</tissue>
    </source>
</reference>
<sequence>MRTIAVTQTSPYSWWDRPDMEKAPLETAFWARRLSCLSYRLDPSQAQSNERLLYGMGVE</sequence>
<accession>A0A9D4D708</accession>
<reference evidence="1" key="2">
    <citation type="submission" date="2020-11" db="EMBL/GenBank/DDBJ databases">
        <authorList>
            <person name="McCartney M.A."/>
            <person name="Auch B."/>
            <person name="Kono T."/>
            <person name="Mallez S."/>
            <person name="Becker A."/>
            <person name="Gohl D.M."/>
            <person name="Silverstein K.A.T."/>
            <person name="Koren S."/>
            <person name="Bechman K.B."/>
            <person name="Herman A."/>
            <person name="Abrahante J.E."/>
            <person name="Garbe J."/>
        </authorList>
    </citation>
    <scope>NUCLEOTIDE SEQUENCE</scope>
    <source>
        <strain evidence="1">Duluth1</strain>
        <tissue evidence="1">Whole animal</tissue>
    </source>
</reference>
<organism evidence="1 2">
    <name type="scientific">Dreissena polymorpha</name>
    <name type="common">Zebra mussel</name>
    <name type="synonym">Mytilus polymorpha</name>
    <dbReference type="NCBI Taxonomy" id="45954"/>
    <lineage>
        <taxon>Eukaryota</taxon>
        <taxon>Metazoa</taxon>
        <taxon>Spiralia</taxon>
        <taxon>Lophotrochozoa</taxon>
        <taxon>Mollusca</taxon>
        <taxon>Bivalvia</taxon>
        <taxon>Autobranchia</taxon>
        <taxon>Heteroconchia</taxon>
        <taxon>Euheterodonta</taxon>
        <taxon>Imparidentia</taxon>
        <taxon>Neoheterodontei</taxon>
        <taxon>Myida</taxon>
        <taxon>Dreissenoidea</taxon>
        <taxon>Dreissenidae</taxon>
        <taxon>Dreissena</taxon>
    </lineage>
</organism>
<dbReference type="Proteomes" id="UP000828390">
    <property type="component" value="Unassembled WGS sequence"/>
</dbReference>
<evidence type="ECO:0000313" key="1">
    <source>
        <dbReference type="EMBL" id="KAH3739349.1"/>
    </source>
</evidence>
<dbReference type="AlphaFoldDB" id="A0A9D4D708"/>
<proteinExistence type="predicted"/>
<comment type="caution">
    <text evidence="1">The sequence shown here is derived from an EMBL/GenBank/DDBJ whole genome shotgun (WGS) entry which is preliminary data.</text>
</comment>
<evidence type="ECO:0000313" key="2">
    <source>
        <dbReference type="Proteomes" id="UP000828390"/>
    </source>
</evidence>
<name>A0A9D4D708_DREPO</name>
<protein>
    <submittedName>
        <fullName evidence="1">Uncharacterized protein</fullName>
    </submittedName>
</protein>
<dbReference type="EMBL" id="JAIWYP010000011">
    <property type="protein sequence ID" value="KAH3739349.1"/>
    <property type="molecule type" value="Genomic_DNA"/>
</dbReference>
<gene>
    <name evidence="1" type="ORF">DPMN_046001</name>
</gene>